<dbReference type="InterPro" id="IPR016169">
    <property type="entry name" value="FAD-bd_PCMH_sub2"/>
</dbReference>
<dbReference type="InterPro" id="IPR006094">
    <property type="entry name" value="Oxid_FAD_bind_N"/>
</dbReference>
<evidence type="ECO:0000256" key="4">
    <source>
        <dbReference type="ARBA" id="ARBA00022827"/>
    </source>
</evidence>
<dbReference type="InterPro" id="IPR036318">
    <property type="entry name" value="FAD-bd_PCMH-like_sf"/>
</dbReference>
<dbReference type="EMBL" id="JAFFZN010000002">
    <property type="protein sequence ID" value="MBO8184552.1"/>
    <property type="molecule type" value="Genomic_DNA"/>
</dbReference>
<keyword evidence="5" id="KW-0560">Oxidoreductase</keyword>
<dbReference type="Proteomes" id="UP001518976">
    <property type="component" value="Unassembled WGS sequence"/>
</dbReference>
<dbReference type="InterPro" id="IPR006311">
    <property type="entry name" value="TAT_signal"/>
</dbReference>
<sequence>MASTGAGTTRRGLLRSGIAVGIAAAGGTWMTGRGAYAAADDTGAAWKALGKGLDGTLLRPGDRDFTAARKLFNPRFDAIRPAAVAYCAGPGDIAECLSFARRHEIPVAVRSGGHSYTGWSSGKGRLIVDVQKMASVKASGRSATVGAGAKLIDVYAGLAAHKRTIPAGSCPTVGVAGLTLGGGIGVVARAYGLTCDSLTGATVVTADGKRREVAEDHDGDLFWALRGGGGGNFGVVTSLEFRTHVAPSCQTFFLSWPWSRAAAVVREWQRWAPVAPEEIWANLHLSAPAGGRPGSVRVGGLSLGARRELENQLDRLAGRIGTPSSDTSLRRHSYLDAMKVMGGVSGWTLAQAHQRGTLPGRTKRGRVARESYAARSDFYTRSLPTAGIKALLDRVERLATLRGGGAGSVALDALGGVANRPRPDATAFVHRDARFLAQYIVSWPDSADPETVAGHRGWLDGTHTAMRRWASGFAYQNYPDPALRDWRHAYYGANADRLAKVKAVYDPDRVFSFPQAV</sequence>
<dbReference type="RefSeq" id="WP_209263356.1">
    <property type="nucleotide sequence ID" value="NZ_JAFFZN010000002.1"/>
</dbReference>
<evidence type="ECO:0000256" key="3">
    <source>
        <dbReference type="ARBA" id="ARBA00022630"/>
    </source>
</evidence>
<feature type="domain" description="FAD-binding PCMH-type" evidence="6">
    <location>
        <begin position="76"/>
        <end position="246"/>
    </location>
</feature>
<comment type="caution">
    <text evidence="7">The sequence shown here is derived from an EMBL/GenBank/DDBJ whole genome shotgun (WGS) entry which is preliminary data.</text>
</comment>
<dbReference type="PANTHER" id="PTHR42973:SF39">
    <property type="entry name" value="FAD-BINDING PCMH-TYPE DOMAIN-CONTAINING PROTEIN"/>
    <property type="match status" value="1"/>
</dbReference>
<dbReference type="Gene3D" id="3.40.462.20">
    <property type="match status" value="1"/>
</dbReference>
<dbReference type="SUPFAM" id="SSF56176">
    <property type="entry name" value="FAD-binding/transporter-associated domain-like"/>
    <property type="match status" value="1"/>
</dbReference>
<dbReference type="Pfam" id="PF01565">
    <property type="entry name" value="FAD_binding_4"/>
    <property type="match status" value="1"/>
</dbReference>
<dbReference type="Pfam" id="PF08031">
    <property type="entry name" value="BBE"/>
    <property type="match status" value="1"/>
</dbReference>
<dbReference type="PROSITE" id="PS51318">
    <property type="entry name" value="TAT"/>
    <property type="match status" value="1"/>
</dbReference>
<evidence type="ECO:0000259" key="6">
    <source>
        <dbReference type="PROSITE" id="PS51387"/>
    </source>
</evidence>
<keyword evidence="4" id="KW-0274">FAD</keyword>
<keyword evidence="3" id="KW-0285">Flavoprotein</keyword>
<keyword evidence="8" id="KW-1185">Reference proteome</keyword>
<comment type="similarity">
    <text evidence="2">Belongs to the oxygen-dependent FAD-linked oxidoreductase family.</text>
</comment>
<dbReference type="PANTHER" id="PTHR42973">
    <property type="entry name" value="BINDING OXIDOREDUCTASE, PUTATIVE (AFU_ORTHOLOGUE AFUA_1G17690)-RELATED"/>
    <property type="match status" value="1"/>
</dbReference>
<gene>
    <name evidence="7" type="ORF">JW592_03540</name>
</gene>
<evidence type="ECO:0000256" key="1">
    <source>
        <dbReference type="ARBA" id="ARBA00001974"/>
    </source>
</evidence>
<proteinExistence type="inferred from homology"/>
<comment type="cofactor">
    <cofactor evidence="1">
        <name>FAD</name>
        <dbReference type="ChEBI" id="CHEBI:57692"/>
    </cofactor>
</comment>
<dbReference type="Gene3D" id="3.30.465.10">
    <property type="match status" value="1"/>
</dbReference>
<dbReference type="InterPro" id="IPR016167">
    <property type="entry name" value="FAD-bd_PCMH_sub1"/>
</dbReference>
<organism evidence="7 8">
    <name type="scientific">Streptomyces spirodelae</name>
    <dbReference type="NCBI Taxonomy" id="2812904"/>
    <lineage>
        <taxon>Bacteria</taxon>
        <taxon>Bacillati</taxon>
        <taxon>Actinomycetota</taxon>
        <taxon>Actinomycetes</taxon>
        <taxon>Kitasatosporales</taxon>
        <taxon>Streptomycetaceae</taxon>
        <taxon>Streptomyces</taxon>
    </lineage>
</organism>
<protein>
    <submittedName>
        <fullName evidence="7">FAD-binding oxidoreductase</fullName>
    </submittedName>
</protein>
<evidence type="ECO:0000256" key="5">
    <source>
        <dbReference type="ARBA" id="ARBA00023002"/>
    </source>
</evidence>
<name>A0ABS3WNV3_9ACTN</name>
<dbReference type="PROSITE" id="PS51387">
    <property type="entry name" value="FAD_PCMH"/>
    <property type="match status" value="1"/>
</dbReference>
<dbReference type="InterPro" id="IPR050416">
    <property type="entry name" value="FAD-linked_Oxidoreductase"/>
</dbReference>
<reference evidence="7 8" key="1">
    <citation type="submission" date="2021-02" db="EMBL/GenBank/DDBJ databases">
        <title>Streptomyces spirodelae sp. nov., isolated from duckweed.</title>
        <authorList>
            <person name="Saimee Y."/>
            <person name="Duangmal K."/>
        </authorList>
    </citation>
    <scope>NUCLEOTIDE SEQUENCE [LARGE SCALE GENOMIC DNA]</scope>
    <source>
        <strain evidence="7 8">DW4-2</strain>
    </source>
</reference>
<dbReference type="PROSITE" id="PS00862">
    <property type="entry name" value="OX2_COVAL_FAD"/>
    <property type="match status" value="1"/>
</dbReference>
<dbReference type="InterPro" id="IPR016166">
    <property type="entry name" value="FAD-bd_PCMH"/>
</dbReference>
<dbReference type="InterPro" id="IPR006093">
    <property type="entry name" value="Oxy_OxRdtase_FAD_BS"/>
</dbReference>
<evidence type="ECO:0000313" key="8">
    <source>
        <dbReference type="Proteomes" id="UP001518976"/>
    </source>
</evidence>
<accession>A0ABS3WNV3</accession>
<dbReference type="InterPro" id="IPR012951">
    <property type="entry name" value="BBE"/>
</dbReference>
<dbReference type="Gene3D" id="3.30.43.10">
    <property type="entry name" value="Uridine Diphospho-n-acetylenolpyruvylglucosamine Reductase, domain 2"/>
    <property type="match status" value="1"/>
</dbReference>
<evidence type="ECO:0000256" key="2">
    <source>
        <dbReference type="ARBA" id="ARBA00005466"/>
    </source>
</evidence>
<evidence type="ECO:0000313" key="7">
    <source>
        <dbReference type="EMBL" id="MBO8184552.1"/>
    </source>
</evidence>